<dbReference type="Pfam" id="PF00085">
    <property type="entry name" value="Thioredoxin"/>
    <property type="match status" value="1"/>
</dbReference>
<evidence type="ECO:0000256" key="5">
    <source>
        <dbReference type="ARBA" id="ARBA00023157"/>
    </source>
</evidence>
<dbReference type="Gene3D" id="2.30.30.380">
    <property type="entry name" value="Zn-finger domain of Sec23/24"/>
    <property type="match status" value="1"/>
</dbReference>
<dbReference type="NCBIfam" id="TIGR01068">
    <property type="entry name" value="thioredoxin"/>
    <property type="match status" value="1"/>
</dbReference>
<dbReference type="GO" id="GO:0045454">
    <property type="term" value="P:cell redox homeostasis"/>
    <property type="evidence" value="ECO:0007669"/>
    <property type="project" value="TreeGrafter"/>
</dbReference>
<dbReference type="FunFam" id="3.40.30.10:FF:000001">
    <property type="entry name" value="Thioredoxin"/>
    <property type="match status" value="1"/>
</dbReference>
<comment type="caution">
    <text evidence="9">The sequence shown here is derived from an EMBL/GenBank/DDBJ whole genome shotgun (WGS) entry which is preliminary data.</text>
</comment>
<evidence type="ECO:0000256" key="1">
    <source>
        <dbReference type="ARBA" id="ARBA00008987"/>
    </source>
</evidence>
<evidence type="ECO:0000256" key="6">
    <source>
        <dbReference type="ARBA" id="ARBA00023284"/>
    </source>
</evidence>
<accession>S0FZ61</accession>
<dbReference type="InterPro" id="IPR036249">
    <property type="entry name" value="Thioredoxin-like_sf"/>
</dbReference>
<comment type="similarity">
    <text evidence="1">Belongs to the thioredoxin family.</text>
</comment>
<dbReference type="SUPFAM" id="SSF52833">
    <property type="entry name" value="Thioredoxin-like"/>
    <property type="match status" value="1"/>
</dbReference>
<dbReference type="InterPro" id="IPR013766">
    <property type="entry name" value="Thioredoxin_domain"/>
</dbReference>
<sequence>MNTQNSIIVPCMSCGARNRIPTARMSEHPRCGKCGTPLSLNAPDKPVTVSDAFFQKEVMQSSLPVLVDCWAPWCGPCRAVGPVMDALAKKYQGRLKVAKLNLDDNPATGSRFAIASVPTLLLVKKGKLVNTLVGVLPQAQIEAAIRQML</sequence>
<dbReference type="Proteomes" id="UP000014216">
    <property type="component" value="Unassembled WGS sequence"/>
</dbReference>
<dbReference type="AlphaFoldDB" id="S0FZ61"/>
<dbReference type="EMBL" id="APJX01000020">
    <property type="protein sequence ID" value="EMS77222.1"/>
    <property type="molecule type" value="Genomic_DNA"/>
</dbReference>
<reference evidence="9 10" key="1">
    <citation type="journal article" date="2013" name="Genome Announc.">
        <title>Draft Genome Sequence of Desulfotignum phosphitoxidans DSM 13687 Strain FiPS-3.</title>
        <authorList>
            <person name="Poehlein A."/>
            <person name="Daniel R."/>
            <person name="Simeonova D.D."/>
        </authorList>
    </citation>
    <scope>NUCLEOTIDE SEQUENCE [LARGE SCALE GENOMIC DNA]</scope>
    <source>
        <strain evidence="9 10">DSM 13687</strain>
    </source>
</reference>
<dbReference type="GO" id="GO:0046872">
    <property type="term" value="F:metal ion binding"/>
    <property type="evidence" value="ECO:0007669"/>
    <property type="project" value="UniProtKB-KW"/>
</dbReference>
<dbReference type="PANTHER" id="PTHR45663">
    <property type="entry name" value="GEO12009P1"/>
    <property type="match status" value="1"/>
</dbReference>
<protein>
    <recommendedName>
        <fullName evidence="7">Thioredoxin</fullName>
    </recommendedName>
</protein>
<keyword evidence="10" id="KW-1185">Reference proteome</keyword>
<keyword evidence="6" id="KW-0676">Redox-active center</keyword>
<keyword evidence="5" id="KW-1015">Disulfide bond</keyword>
<dbReference type="PANTHER" id="PTHR45663:SF11">
    <property type="entry name" value="GEO12009P1"/>
    <property type="match status" value="1"/>
</dbReference>
<dbReference type="CDD" id="cd02947">
    <property type="entry name" value="TRX_family"/>
    <property type="match status" value="1"/>
</dbReference>
<dbReference type="InterPro" id="IPR005746">
    <property type="entry name" value="Thioredoxin"/>
</dbReference>
<dbReference type="InterPro" id="IPR049299">
    <property type="entry name" value="Thio2_N"/>
</dbReference>
<dbReference type="RefSeq" id="WP_006968811.1">
    <property type="nucleotide sequence ID" value="NZ_APJX01000020.1"/>
</dbReference>
<dbReference type="PROSITE" id="PS51352">
    <property type="entry name" value="THIOREDOXIN_2"/>
    <property type="match status" value="1"/>
</dbReference>
<dbReference type="OrthoDB" id="9790390at2"/>
<evidence type="ECO:0000256" key="2">
    <source>
        <dbReference type="ARBA" id="ARBA00022448"/>
    </source>
</evidence>
<evidence type="ECO:0000256" key="3">
    <source>
        <dbReference type="ARBA" id="ARBA00022723"/>
    </source>
</evidence>
<dbReference type="GO" id="GO:0005829">
    <property type="term" value="C:cytosol"/>
    <property type="evidence" value="ECO:0007669"/>
    <property type="project" value="TreeGrafter"/>
</dbReference>
<proteinExistence type="inferred from homology"/>
<dbReference type="PATRIC" id="fig|1286635.3.peg.4875"/>
<evidence type="ECO:0000313" key="10">
    <source>
        <dbReference type="Proteomes" id="UP000014216"/>
    </source>
</evidence>
<evidence type="ECO:0000313" key="9">
    <source>
        <dbReference type="EMBL" id="EMS77222.1"/>
    </source>
</evidence>
<evidence type="ECO:0000256" key="4">
    <source>
        <dbReference type="ARBA" id="ARBA00022982"/>
    </source>
</evidence>
<keyword evidence="4" id="KW-0249">Electron transport</keyword>
<organism evidence="9 10">
    <name type="scientific">Desulfotignum phosphitoxidans DSM 13687</name>
    <dbReference type="NCBI Taxonomy" id="1286635"/>
    <lineage>
        <taxon>Bacteria</taxon>
        <taxon>Pseudomonadati</taxon>
        <taxon>Thermodesulfobacteriota</taxon>
        <taxon>Desulfobacteria</taxon>
        <taxon>Desulfobacterales</taxon>
        <taxon>Desulfobacteraceae</taxon>
        <taxon>Desulfotignum</taxon>
    </lineage>
</organism>
<dbReference type="GO" id="GO:0015035">
    <property type="term" value="F:protein-disulfide reductase activity"/>
    <property type="evidence" value="ECO:0007669"/>
    <property type="project" value="UniProtKB-UniRule"/>
</dbReference>
<feature type="domain" description="Thioredoxin" evidence="8">
    <location>
        <begin position="29"/>
        <end position="149"/>
    </location>
</feature>
<dbReference type="Gene3D" id="3.40.30.10">
    <property type="entry name" value="Glutaredoxin"/>
    <property type="match status" value="1"/>
</dbReference>
<name>S0FZ61_9BACT</name>
<keyword evidence="2" id="KW-0813">Transport</keyword>
<gene>
    <name evidence="9" type="primary">trxA</name>
    <name evidence="9" type="ORF">Dpo_20c00280</name>
</gene>
<evidence type="ECO:0000259" key="8">
    <source>
        <dbReference type="PROSITE" id="PS51352"/>
    </source>
</evidence>
<dbReference type="PRINTS" id="PR00421">
    <property type="entry name" value="THIOREDOXIN"/>
</dbReference>
<keyword evidence="3" id="KW-0479">Metal-binding</keyword>
<evidence type="ECO:0000256" key="7">
    <source>
        <dbReference type="NCBIfam" id="TIGR01068"/>
    </source>
</evidence>
<dbReference type="PROSITE" id="PS00194">
    <property type="entry name" value="THIOREDOXIN_1"/>
    <property type="match status" value="1"/>
</dbReference>
<dbReference type="Pfam" id="PF21352">
    <property type="entry name" value="Zn_ribbon_Thio2"/>
    <property type="match status" value="1"/>
</dbReference>
<dbReference type="InterPro" id="IPR017937">
    <property type="entry name" value="Thioredoxin_CS"/>
</dbReference>